<accession>A0A5E4AT40</accession>
<name>A0A5E4AT40_MARMO</name>
<feature type="region of interest" description="Disordered" evidence="1">
    <location>
        <begin position="121"/>
        <end position="204"/>
    </location>
</feature>
<dbReference type="EMBL" id="CABDUW010000150">
    <property type="protein sequence ID" value="VTJ60464.1"/>
    <property type="molecule type" value="Genomic_DNA"/>
</dbReference>
<evidence type="ECO:0000313" key="3">
    <source>
        <dbReference type="Proteomes" id="UP000335636"/>
    </source>
</evidence>
<reference evidence="2" key="1">
    <citation type="submission" date="2019-04" db="EMBL/GenBank/DDBJ databases">
        <authorList>
            <person name="Alioto T."/>
            <person name="Alioto T."/>
        </authorList>
    </citation>
    <scope>NUCLEOTIDE SEQUENCE [LARGE SCALE GENOMIC DNA]</scope>
</reference>
<evidence type="ECO:0000256" key="1">
    <source>
        <dbReference type="SAM" id="MobiDB-lite"/>
    </source>
</evidence>
<feature type="region of interest" description="Disordered" evidence="1">
    <location>
        <begin position="227"/>
        <end position="248"/>
    </location>
</feature>
<protein>
    <submittedName>
        <fullName evidence="2">Uncharacterized protein</fullName>
    </submittedName>
</protein>
<organism evidence="2 3">
    <name type="scientific">Marmota monax</name>
    <name type="common">Woodchuck</name>
    <dbReference type="NCBI Taxonomy" id="9995"/>
    <lineage>
        <taxon>Eukaryota</taxon>
        <taxon>Metazoa</taxon>
        <taxon>Chordata</taxon>
        <taxon>Craniata</taxon>
        <taxon>Vertebrata</taxon>
        <taxon>Euteleostomi</taxon>
        <taxon>Mammalia</taxon>
        <taxon>Eutheria</taxon>
        <taxon>Euarchontoglires</taxon>
        <taxon>Glires</taxon>
        <taxon>Rodentia</taxon>
        <taxon>Sciuromorpha</taxon>
        <taxon>Sciuridae</taxon>
        <taxon>Xerinae</taxon>
        <taxon>Marmotini</taxon>
        <taxon>Marmota</taxon>
    </lineage>
</organism>
<dbReference type="Proteomes" id="UP000335636">
    <property type="component" value="Unassembled WGS sequence"/>
</dbReference>
<evidence type="ECO:0000313" key="2">
    <source>
        <dbReference type="EMBL" id="VTJ60464.1"/>
    </source>
</evidence>
<gene>
    <name evidence="2" type="ORF">MONAX_5E041910</name>
</gene>
<sequence>MRSKLGPPLRHGASHFAFALNVQRRFPGAVGSHVLRACGESRGPQEAVGRACAAPQRGLSLTSRHPARGFPARIKPKRLSARLGLLSGPGFRPGLGSSLPLRHDTRACQEKGKAAVRRRVFREGPAGRRRGGRCVQDSRGAHRAGEAAAAGAGVVQADQPRVAVPGHGGLPGADPPRAGCVGRPASGEPRRGAGGGGGGAGGRPARLVLGLAEVGRPCCRGEAHTPVPGGPASTGHAVGHSGCAVTSA</sequence>
<keyword evidence="3" id="KW-1185">Reference proteome</keyword>
<proteinExistence type="predicted"/>
<feature type="compositionally biased region" description="Gly residues" evidence="1">
    <location>
        <begin position="192"/>
        <end position="202"/>
    </location>
</feature>
<dbReference type="AlphaFoldDB" id="A0A5E4AT40"/>
<comment type="caution">
    <text evidence="2">The sequence shown here is derived from an EMBL/GenBank/DDBJ whole genome shotgun (WGS) entry which is preliminary data.</text>
</comment>